<dbReference type="AlphaFoldDB" id="A0AAP9XX40"/>
<protein>
    <submittedName>
        <fullName evidence="1">Uncharacterized protein</fullName>
    </submittedName>
</protein>
<evidence type="ECO:0000313" key="3">
    <source>
        <dbReference type="Proteomes" id="UP000594892"/>
    </source>
</evidence>
<sequence>MNALAGDRAERRRIGREQPVRVVLDDAQAMPQRALRQILPAAGCSC</sequence>
<dbReference type="EMBL" id="CP065600">
    <property type="protein sequence ID" value="QPQ90777.1"/>
    <property type="molecule type" value="Genomic_DNA"/>
</dbReference>
<reference evidence="2" key="2">
    <citation type="submission" date="2022-06" db="EMBL/GenBank/DDBJ databases">
        <title>Draft genome sequence of Burkholderia glumae strain GR20004 isolated from rice panicle showing bacterial panicle blight.</title>
        <authorList>
            <person name="Choi S.Y."/>
            <person name="Lee Y.H."/>
        </authorList>
    </citation>
    <scope>NUCLEOTIDE SEQUENCE</scope>
    <source>
        <strain evidence="2">GR20004</strain>
    </source>
</reference>
<evidence type="ECO:0000313" key="1">
    <source>
        <dbReference type="EMBL" id="QPQ90777.1"/>
    </source>
</evidence>
<organism evidence="1 3">
    <name type="scientific">Burkholderia glumae</name>
    <name type="common">Pseudomonas glumae</name>
    <dbReference type="NCBI Taxonomy" id="337"/>
    <lineage>
        <taxon>Bacteria</taxon>
        <taxon>Pseudomonadati</taxon>
        <taxon>Pseudomonadota</taxon>
        <taxon>Betaproteobacteria</taxon>
        <taxon>Burkholderiales</taxon>
        <taxon>Burkholderiaceae</taxon>
        <taxon>Burkholderia</taxon>
    </lineage>
</organism>
<keyword evidence="4" id="KW-1185">Reference proteome</keyword>
<dbReference type="GeneID" id="55642593"/>
<gene>
    <name evidence="1" type="ORF">I6H06_03295</name>
    <name evidence="2" type="ORF">NFI99_01470</name>
</gene>
<accession>A0AAP9XX40</accession>
<dbReference type="EMBL" id="CP099583">
    <property type="protein sequence ID" value="USS43187.1"/>
    <property type="molecule type" value="Genomic_DNA"/>
</dbReference>
<dbReference type="Proteomes" id="UP001056386">
    <property type="component" value="Chromosome 2"/>
</dbReference>
<dbReference type="RefSeq" id="WP_173941266.1">
    <property type="nucleotide sequence ID" value="NZ_CP021075.1"/>
</dbReference>
<name>A0AAP9XX40_BURGL</name>
<dbReference type="Proteomes" id="UP000594892">
    <property type="component" value="Chromosome 1"/>
</dbReference>
<evidence type="ECO:0000313" key="2">
    <source>
        <dbReference type="EMBL" id="USS43187.1"/>
    </source>
</evidence>
<evidence type="ECO:0000313" key="4">
    <source>
        <dbReference type="Proteomes" id="UP001056386"/>
    </source>
</evidence>
<reference evidence="1 3" key="1">
    <citation type="submission" date="2020-12" db="EMBL/GenBank/DDBJ databases">
        <title>FDA dAtabase for Regulatory Grade micrObial Sequences (FDA-ARGOS): Supporting development and validation of Infectious Disease Dx tests.</title>
        <authorList>
            <person name="Minogue T."/>
            <person name="Wolcott M."/>
            <person name="Wasieloski L."/>
            <person name="Aguilar W."/>
            <person name="Moore D."/>
            <person name="Jaissle J."/>
            <person name="Tallon L."/>
            <person name="Sadzewicz L."/>
            <person name="Zhao X."/>
            <person name="Boylan J."/>
            <person name="Ott S."/>
            <person name="Bowen H."/>
            <person name="Vavikolanu K."/>
            <person name="Mehta A."/>
            <person name="Aluvathingal J."/>
            <person name="Nadendla S."/>
            <person name="Yan Y."/>
            <person name="Sichtig H."/>
        </authorList>
    </citation>
    <scope>NUCLEOTIDE SEQUENCE [LARGE SCALE GENOMIC DNA]</scope>
    <source>
        <strain evidence="1 3">FDAARGOS_949</strain>
    </source>
</reference>
<proteinExistence type="predicted"/>